<feature type="binding site" evidence="14">
    <location>
        <position position="202"/>
    </location>
    <ligand>
        <name>Zn(2+)</name>
        <dbReference type="ChEBI" id="CHEBI:29105"/>
    </ligand>
</feature>
<dbReference type="GO" id="GO:0005829">
    <property type="term" value="C:cytosol"/>
    <property type="evidence" value="ECO:0007669"/>
    <property type="project" value="UniProtKB-SubCell"/>
</dbReference>
<comment type="pathway">
    <text evidence="14">Cofactor biosynthesis; molybdopterin biosynthesis.</text>
</comment>
<reference evidence="17" key="1">
    <citation type="journal article" date="2023" name="Mol. Phylogenet. Evol.">
        <title>Genome-scale phylogeny and comparative genomics of the fungal order Sordariales.</title>
        <authorList>
            <person name="Hensen N."/>
            <person name="Bonometti L."/>
            <person name="Westerberg I."/>
            <person name="Brannstrom I.O."/>
            <person name="Guillou S."/>
            <person name="Cros-Aarteil S."/>
            <person name="Calhoun S."/>
            <person name="Haridas S."/>
            <person name="Kuo A."/>
            <person name="Mondo S."/>
            <person name="Pangilinan J."/>
            <person name="Riley R."/>
            <person name="LaButti K."/>
            <person name="Andreopoulos B."/>
            <person name="Lipzen A."/>
            <person name="Chen C."/>
            <person name="Yan M."/>
            <person name="Daum C."/>
            <person name="Ng V."/>
            <person name="Clum A."/>
            <person name="Steindorff A."/>
            <person name="Ohm R.A."/>
            <person name="Martin F."/>
            <person name="Silar P."/>
            <person name="Natvig D.O."/>
            <person name="Lalanne C."/>
            <person name="Gautier V."/>
            <person name="Ament-Velasquez S.L."/>
            <person name="Kruys A."/>
            <person name="Hutchinson M.I."/>
            <person name="Powell A.J."/>
            <person name="Barry K."/>
            <person name="Miller A.N."/>
            <person name="Grigoriev I.V."/>
            <person name="Debuchy R."/>
            <person name="Gladieux P."/>
            <person name="Hiltunen Thoren M."/>
            <person name="Johannesson H."/>
        </authorList>
    </citation>
    <scope>NUCLEOTIDE SEQUENCE</scope>
    <source>
        <strain evidence="17">FGSC 1904</strain>
    </source>
</reference>
<dbReference type="FunFam" id="3.40.50.720:FF:000033">
    <property type="entry name" value="Adenylyltransferase and sulfurtransferase MOCS3"/>
    <property type="match status" value="1"/>
</dbReference>
<evidence type="ECO:0000256" key="4">
    <source>
        <dbReference type="ARBA" id="ARBA00022694"/>
    </source>
</evidence>
<dbReference type="InterPro" id="IPR028885">
    <property type="entry name" value="MOCS3/Uba4"/>
</dbReference>
<dbReference type="Pfam" id="PF00899">
    <property type="entry name" value="ThiF"/>
    <property type="match status" value="1"/>
</dbReference>
<dbReference type="GO" id="GO:0046872">
    <property type="term" value="F:metal ion binding"/>
    <property type="evidence" value="ECO:0007669"/>
    <property type="project" value="UniProtKB-KW"/>
</dbReference>
<keyword evidence="7 14" id="KW-0547">Nucleotide-binding</keyword>
<keyword evidence="3 14" id="KW-0808">Transferase</keyword>
<evidence type="ECO:0000256" key="13">
    <source>
        <dbReference type="ARBA" id="ARBA00043893"/>
    </source>
</evidence>
<gene>
    <name evidence="14" type="primary">uba4</name>
    <name evidence="14" type="synonym">cnxF</name>
    <name evidence="17" type="ORF">B0T20DRAFT_463126</name>
</gene>
<feature type="binding site" evidence="14">
    <location>
        <position position="82"/>
    </location>
    <ligand>
        <name>ATP</name>
        <dbReference type="ChEBI" id="CHEBI:30616"/>
    </ligand>
</feature>
<feature type="binding site" evidence="14">
    <location>
        <position position="296"/>
    </location>
    <ligand>
        <name>Zn(2+)</name>
        <dbReference type="ChEBI" id="CHEBI:29105"/>
    </ligand>
</feature>
<dbReference type="InterPro" id="IPR045886">
    <property type="entry name" value="ThiF/MoeB/HesA"/>
</dbReference>
<keyword evidence="4 14" id="KW-0819">tRNA processing</keyword>
<dbReference type="EC" id="2.8.1.11" evidence="14"/>
<dbReference type="GO" id="GO:0032447">
    <property type="term" value="P:protein urmylation"/>
    <property type="evidence" value="ECO:0007669"/>
    <property type="project" value="TreeGrafter"/>
</dbReference>
<evidence type="ECO:0000256" key="14">
    <source>
        <dbReference type="HAMAP-Rule" id="MF_03049"/>
    </source>
</evidence>
<keyword evidence="12 14" id="KW-0511">Multifunctional enzyme</keyword>
<evidence type="ECO:0000256" key="8">
    <source>
        <dbReference type="ARBA" id="ARBA00022786"/>
    </source>
</evidence>
<keyword evidence="10 14" id="KW-0067">ATP-binding</keyword>
<proteinExistence type="inferred from homology"/>
<dbReference type="CDD" id="cd01526">
    <property type="entry name" value="RHOD_ThiF"/>
    <property type="match status" value="1"/>
</dbReference>
<evidence type="ECO:0000313" key="18">
    <source>
        <dbReference type="Proteomes" id="UP001281003"/>
    </source>
</evidence>
<dbReference type="CDD" id="cd00757">
    <property type="entry name" value="ThiF_MoeB_HesA_family"/>
    <property type="match status" value="1"/>
</dbReference>
<organism evidence="17 18">
    <name type="scientific">Sordaria brevicollis</name>
    <dbReference type="NCBI Taxonomy" id="83679"/>
    <lineage>
        <taxon>Eukaryota</taxon>
        <taxon>Fungi</taxon>
        <taxon>Dikarya</taxon>
        <taxon>Ascomycota</taxon>
        <taxon>Pezizomycotina</taxon>
        <taxon>Sordariomycetes</taxon>
        <taxon>Sordariomycetidae</taxon>
        <taxon>Sordariales</taxon>
        <taxon>Sordariaceae</taxon>
        <taxon>Sordaria</taxon>
    </lineage>
</organism>
<feature type="region of interest" description="Disordered" evidence="15">
    <location>
        <begin position="1"/>
        <end position="26"/>
    </location>
</feature>
<evidence type="ECO:0000256" key="2">
    <source>
        <dbReference type="ARBA" id="ARBA00022490"/>
    </source>
</evidence>
<keyword evidence="8" id="KW-0833">Ubl conjugation pathway</keyword>
<comment type="cofactor">
    <cofactor evidence="14">
        <name>Zn(2+)</name>
        <dbReference type="ChEBI" id="CHEBI:29105"/>
    </cofactor>
    <text evidence="14">Binds 1 zinc ion per subunit.</text>
</comment>
<keyword evidence="6 14" id="KW-0479">Metal-binding</keyword>
<dbReference type="SUPFAM" id="SSF69572">
    <property type="entry name" value="Activating enzymes of the ubiquitin-like proteins"/>
    <property type="match status" value="1"/>
</dbReference>
<evidence type="ECO:0000256" key="15">
    <source>
        <dbReference type="SAM" id="MobiDB-lite"/>
    </source>
</evidence>
<dbReference type="GO" id="GO:0005524">
    <property type="term" value="F:ATP binding"/>
    <property type="evidence" value="ECO:0007669"/>
    <property type="project" value="UniProtKB-KW"/>
</dbReference>
<feature type="binding site" evidence="14">
    <location>
        <position position="293"/>
    </location>
    <ligand>
        <name>Zn(2+)</name>
        <dbReference type="ChEBI" id="CHEBI:29105"/>
    </ligand>
</feature>
<feature type="binding site" evidence="14">
    <location>
        <position position="61"/>
    </location>
    <ligand>
        <name>ATP</name>
        <dbReference type="ChEBI" id="CHEBI:30616"/>
    </ligand>
</feature>
<evidence type="ECO:0000256" key="5">
    <source>
        <dbReference type="ARBA" id="ARBA00022695"/>
    </source>
</evidence>
<dbReference type="AlphaFoldDB" id="A0AAE0P8V5"/>
<evidence type="ECO:0000256" key="12">
    <source>
        <dbReference type="ARBA" id="ARBA00023268"/>
    </source>
</evidence>
<dbReference type="SMART" id="SM00450">
    <property type="entry name" value="RHOD"/>
    <property type="match status" value="1"/>
</dbReference>
<comment type="subcellular location">
    <subcellularLocation>
        <location evidence="1">Cytoplasm</location>
        <location evidence="1">Cytosol</location>
    </subcellularLocation>
</comment>
<feature type="compositionally biased region" description="Low complexity" evidence="15">
    <location>
        <begin position="1"/>
        <end position="15"/>
    </location>
</feature>
<dbReference type="InterPro" id="IPR001763">
    <property type="entry name" value="Rhodanese-like_dom"/>
</dbReference>
<dbReference type="EMBL" id="JAUTDP010000010">
    <property type="protein sequence ID" value="KAK3395434.1"/>
    <property type="molecule type" value="Genomic_DNA"/>
</dbReference>
<evidence type="ECO:0000313" key="17">
    <source>
        <dbReference type="EMBL" id="KAK3395434.1"/>
    </source>
</evidence>
<protein>
    <recommendedName>
        <fullName evidence="14">Adenylyltransferase and sulfurtransferase uba4</fullName>
    </recommendedName>
    <alternativeName>
        <fullName evidence="14">Common component for nitrate reductase and xanthine dehydrogenase protein F</fullName>
    </alternativeName>
    <alternativeName>
        <fullName evidence="14">Ubiquitin-like protein activator 4</fullName>
    </alternativeName>
    <domain>
        <recommendedName>
            <fullName evidence="14">Molybdopterin-synthase adenylyltransferase</fullName>
            <ecNumber evidence="14">2.7.7.80</ecNumber>
        </recommendedName>
        <alternativeName>
            <fullName evidence="14">Adenylyltransferase uba4</fullName>
        </alternativeName>
        <alternativeName>
            <fullName evidence="14">Sulfur carrier protein MOCS2A adenylyltransferase</fullName>
        </alternativeName>
    </domain>
    <domain>
        <recommendedName>
            <fullName evidence="14">Molybdopterin-synthase sulfurtransferase</fullName>
            <ecNumber evidence="14">2.8.1.11</ecNumber>
        </recommendedName>
        <alternativeName>
            <fullName evidence="14">Sulfurtransferase uba4</fullName>
        </alternativeName>
        <alternativeName>
            <fullName evidence="14">Sulfur carrier protein MOCS2A sulfurtransferase</fullName>
        </alternativeName>
    </domain>
</protein>
<dbReference type="InterPro" id="IPR000594">
    <property type="entry name" value="ThiF_NAD_FAD-bd"/>
</dbReference>
<feature type="binding site" evidence="14">
    <location>
        <begin position="150"/>
        <end position="151"/>
    </location>
    <ligand>
        <name>ATP</name>
        <dbReference type="ChEBI" id="CHEBI:30616"/>
    </ligand>
</feature>
<dbReference type="GO" id="GO:0002143">
    <property type="term" value="P:tRNA wobble position uridine thiolation"/>
    <property type="evidence" value="ECO:0007669"/>
    <property type="project" value="InterPro"/>
</dbReference>
<dbReference type="GO" id="GO:0061605">
    <property type="term" value="F:molybdopterin-synthase adenylyltransferase activity"/>
    <property type="evidence" value="ECO:0007669"/>
    <property type="project" value="UniProtKB-EC"/>
</dbReference>
<feature type="active site" description="Glycyl thioester intermediate; for adenylyltransferase activity" evidence="14">
    <location>
        <position position="219"/>
    </location>
</feature>
<dbReference type="GO" id="GO:0004792">
    <property type="term" value="F:thiosulfate-cyanide sulfurtransferase activity"/>
    <property type="evidence" value="ECO:0007669"/>
    <property type="project" value="TreeGrafter"/>
</dbReference>
<dbReference type="Gene3D" id="3.40.50.720">
    <property type="entry name" value="NAD(P)-binding Rossmann-like Domain"/>
    <property type="match status" value="1"/>
</dbReference>
<dbReference type="Pfam" id="PF00581">
    <property type="entry name" value="Rhodanese"/>
    <property type="match status" value="1"/>
</dbReference>
<dbReference type="PANTHER" id="PTHR10953">
    <property type="entry name" value="UBIQUITIN-ACTIVATING ENZYME E1"/>
    <property type="match status" value="1"/>
</dbReference>
<sequence length="468" mass="50590">MNNETNSSHNGSSSSVQRDTSRPLTEEELDRYSRQMIVPGMGKEAQLRLLNAKVLIIGAGGLGCPAAQYIAGAGIGTIGVVDGDVVERSNLHRQVGHSTSRIGQPKVLSLITHLKELNPLPTYIAHTEHITPLNAADLISGYDLILDCTDNPATRYLISDICVLLCKPLVSAASVQTSGQIIVLNCPPTPQGLLEGGPYPPCYRCCFKKPPPANAQLSCGEAGILGPVVGLMGVAQAGEAIKILASNLHIPPAEGEERRPVEPTLLLYSYSLTSLMGPFTFRALKMAPRKKSCFACGEGSQERLTLEGVKRGEPNYEFFCGLGAGPKQGVLKEEERISPREFVEKVQTQKEGKYVVLDTREKEHFSFGSIEGAVNLPFGKLLSKAAQLKRSGEMTPGVEDLLPPETKVKDGEEDVPIYVVCRRGLDSQEAVEKLKEMGLDKGGKRKIVDIAGGMKAWKEQVDPSFPYL</sequence>
<comment type="similarity">
    <text evidence="14">In the N-terminal section; belongs to the HesA/MoeB/ThiF family. UBA4 subfamily.</text>
</comment>
<evidence type="ECO:0000256" key="1">
    <source>
        <dbReference type="ARBA" id="ARBA00004514"/>
    </source>
</evidence>
<keyword evidence="11 14" id="KW-0501">Molybdenum cofactor biosynthesis</keyword>
<comment type="catalytic activity">
    <reaction evidence="14">
        <text>[molybdopterin-synthase sulfur-carrier protein]-C-terminal Gly-Gly + ATP + H(+) = [molybdopterin-synthase sulfur-carrier protein]-C-terminal Gly-Gly-AMP + diphosphate</text>
        <dbReference type="Rhea" id="RHEA:43616"/>
        <dbReference type="Rhea" id="RHEA-COMP:12159"/>
        <dbReference type="Rhea" id="RHEA-COMP:12202"/>
        <dbReference type="ChEBI" id="CHEBI:15378"/>
        <dbReference type="ChEBI" id="CHEBI:30616"/>
        <dbReference type="ChEBI" id="CHEBI:33019"/>
        <dbReference type="ChEBI" id="CHEBI:90618"/>
        <dbReference type="ChEBI" id="CHEBI:90778"/>
        <dbReference type="EC" id="2.7.7.80"/>
    </reaction>
</comment>
<dbReference type="GO" id="GO:0042292">
    <property type="term" value="F:URM1 activating enzyme activity"/>
    <property type="evidence" value="ECO:0007669"/>
    <property type="project" value="TreeGrafter"/>
</dbReference>
<dbReference type="Gene3D" id="3.40.250.10">
    <property type="entry name" value="Rhodanese-like domain"/>
    <property type="match status" value="1"/>
</dbReference>
<comment type="caution">
    <text evidence="17">The sequence shown here is derived from an EMBL/GenBank/DDBJ whole genome shotgun (WGS) entry which is preliminary data.</text>
</comment>
<dbReference type="PANTHER" id="PTHR10953:SF102">
    <property type="entry name" value="ADENYLYLTRANSFERASE AND SULFURTRANSFERASE MOCS3"/>
    <property type="match status" value="1"/>
</dbReference>
<dbReference type="GO" id="GO:0006777">
    <property type="term" value="P:Mo-molybdopterin cofactor biosynthetic process"/>
    <property type="evidence" value="ECO:0007669"/>
    <property type="project" value="UniProtKB-UniRule"/>
</dbReference>
<comment type="function">
    <text evidence="13">Plays a central role in 2-thiolation of mcm(5)S(2)U at tRNA wobble positions of cytosolic tRNA(Lys), tRNA(Glu) and tRNA(Gln). Also essential during biosynthesis of the molybdenum cofactor. Acts by mediating the C-terminal thiocarboxylation of sulfur carriers urm1 and mocs2a. Its N-terminus first activates urm1 and mocs2a as acyl-adenylates (-COAMP), then the persulfide sulfur on the catalytic cysteine is transferred to urm1 and mocs2a to form thiocarboxylation (-COSH) of their C-terminus. The reaction probably involves hydrogen sulfide that is generated from the persulfide intermediate and that acts as a nucleophile towards urm1 and mocs2a. Subsequently, a transient disulfide bond is formed. Does not use thiosulfate as sulfur donor; nfs1 probably acting as a sulfur donor for thiocarboxylation reactions.</text>
</comment>
<dbReference type="InterPro" id="IPR036873">
    <property type="entry name" value="Rhodanese-like_dom_sf"/>
</dbReference>
<keyword evidence="9 14" id="KW-0862">Zinc</keyword>
<feature type="binding site" evidence="14">
    <location>
        <position position="205"/>
    </location>
    <ligand>
        <name>Zn(2+)</name>
        <dbReference type="ChEBI" id="CHEBI:29105"/>
    </ligand>
</feature>
<feature type="binding site" evidence="14">
    <location>
        <begin position="89"/>
        <end position="93"/>
    </location>
    <ligand>
        <name>ATP</name>
        <dbReference type="ChEBI" id="CHEBI:30616"/>
    </ligand>
</feature>
<evidence type="ECO:0000256" key="9">
    <source>
        <dbReference type="ARBA" id="ARBA00022833"/>
    </source>
</evidence>
<name>A0AAE0P8V5_SORBR</name>
<keyword evidence="18" id="KW-1185">Reference proteome</keyword>
<dbReference type="EC" id="2.7.7.80" evidence="14"/>
<dbReference type="GO" id="GO:0061604">
    <property type="term" value="F:molybdopterin-synthase sulfurtransferase activity"/>
    <property type="evidence" value="ECO:0007669"/>
    <property type="project" value="UniProtKB-EC"/>
</dbReference>
<keyword evidence="2 14" id="KW-0963">Cytoplasm</keyword>
<comment type="catalytic activity">
    <reaction evidence="14">
        <text>[molybdopterin-synthase sulfur-carrier protein]-C-terminal Gly-Gly-AMP + S-sulfanyl-L-cysteinyl-[cysteine desulfurase] + AH2 = [molybdopterin-synthase sulfur-carrier protein]-C-terminal-Gly-aminoethanethioate + L-cysteinyl-[cysteine desulfurase] + A + AMP + 2 H(+)</text>
        <dbReference type="Rhea" id="RHEA:48612"/>
        <dbReference type="Rhea" id="RHEA-COMP:12157"/>
        <dbReference type="Rhea" id="RHEA-COMP:12158"/>
        <dbReference type="Rhea" id="RHEA-COMP:12159"/>
        <dbReference type="Rhea" id="RHEA-COMP:19907"/>
        <dbReference type="ChEBI" id="CHEBI:13193"/>
        <dbReference type="ChEBI" id="CHEBI:15378"/>
        <dbReference type="ChEBI" id="CHEBI:17499"/>
        <dbReference type="ChEBI" id="CHEBI:29950"/>
        <dbReference type="ChEBI" id="CHEBI:61963"/>
        <dbReference type="ChEBI" id="CHEBI:90618"/>
        <dbReference type="ChEBI" id="CHEBI:232372"/>
        <dbReference type="ChEBI" id="CHEBI:456215"/>
        <dbReference type="EC" id="2.8.1.11"/>
    </reaction>
</comment>
<comment type="pathway">
    <text evidence="14">tRNA modification; 5-methoxycarbonylmethyl-2-thiouridine-tRNA biosynthesis.</text>
</comment>
<comment type="function">
    <text evidence="14">Plays a central role in 2-thiolation of mcm(5)S(2)U at tRNA wobble positions of cytosolic tRNA(Lys), tRNA(Glu) and tRNA(Gln). Also essential during biosynthesis of the molybdenum cofactor. Acts by mediating the C-terminal thiocarboxylation of sulfur carriers urm1 and MOCS2A. Its N-terminus first activates urm1 and MOCS2A as acyl-adenylates (-COAMP), then the persulfide sulfur on the catalytic cysteine is transferred to urm1 and MOCS2A to form thiocarboxylation (-COSH) of their C-terminus. The reaction probably involves hydrogen sulfide that is generated from the persulfide intermediate and that acts as nucleophile towards urm1 and MOCS2A. Subsequently, a transient disulfide bond is formed. Does not use thiosulfate as sulfur donor; nfs1 probably acting as a sulfur donor for thiocarboxylation reactions.</text>
</comment>
<accession>A0AAE0P8V5</accession>
<dbReference type="PROSITE" id="PS50206">
    <property type="entry name" value="RHODANESE_3"/>
    <property type="match status" value="1"/>
</dbReference>
<evidence type="ECO:0000256" key="7">
    <source>
        <dbReference type="ARBA" id="ARBA00022741"/>
    </source>
</evidence>
<evidence type="ECO:0000256" key="10">
    <source>
        <dbReference type="ARBA" id="ARBA00022840"/>
    </source>
</evidence>
<evidence type="ECO:0000256" key="6">
    <source>
        <dbReference type="ARBA" id="ARBA00022723"/>
    </source>
</evidence>
<keyword evidence="5" id="KW-0548">Nucleotidyltransferase</keyword>
<evidence type="ECO:0000256" key="3">
    <source>
        <dbReference type="ARBA" id="ARBA00022679"/>
    </source>
</evidence>
<feature type="active site" description="Cysteine persulfide intermediate; for sulfurtransferase activity" evidence="14">
    <location>
        <position position="421"/>
    </location>
</feature>
<dbReference type="Proteomes" id="UP001281003">
    <property type="component" value="Unassembled WGS sequence"/>
</dbReference>
<evidence type="ECO:0000256" key="11">
    <source>
        <dbReference type="ARBA" id="ARBA00023150"/>
    </source>
</evidence>
<reference evidence="17" key="2">
    <citation type="submission" date="2023-07" db="EMBL/GenBank/DDBJ databases">
        <authorList>
            <consortium name="Lawrence Berkeley National Laboratory"/>
            <person name="Haridas S."/>
            <person name="Hensen N."/>
            <person name="Bonometti L."/>
            <person name="Westerberg I."/>
            <person name="Brannstrom I.O."/>
            <person name="Guillou S."/>
            <person name="Cros-Aarteil S."/>
            <person name="Calhoun S."/>
            <person name="Kuo A."/>
            <person name="Mondo S."/>
            <person name="Pangilinan J."/>
            <person name="Riley R."/>
            <person name="LaButti K."/>
            <person name="Andreopoulos B."/>
            <person name="Lipzen A."/>
            <person name="Chen C."/>
            <person name="Yanf M."/>
            <person name="Daum C."/>
            <person name="Ng V."/>
            <person name="Clum A."/>
            <person name="Steindorff A."/>
            <person name="Ohm R."/>
            <person name="Martin F."/>
            <person name="Silar P."/>
            <person name="Natvig D."/>
            <person name="Lalanne C."/>
            <person name="Gautier V."/>
            <person name="Ament-velasquez S.L."/>
            <person name="Kruys A."/>
            <person name="Hutchinson M.I."/>
            <person name="Powell A.J."/>
            <person name="Barry K."/>
            <person name="Miller A.N."/>
            <person name="Grigoriev I.V."/>
            <person name="Debuchy R."/>
            <person name="Gladieux P."/>
            <person name="Thoren M.H."/>
            <person name="Johannesson H."/>
        </authorList>
    </citation>
    <scope>NUCLEOTIDE SEQUENCE</scope>
    <source>
        <strain evidence="17">FGSC 1904</strain>
    </source>
</reference>
<feature type="domain" description="Rhodanese" evidence="16">
    <location>
        <begin position="350"/>
        <end position="466"/>
    </location>
</feature>
<dbReference type="InterPro" id="IPR035985">
    <property type="entry name" value="Ubiquitin-activating_enz"/>
</dbReference>
<evidence type="ECO:0000259" key="16">
    <source>
        <dbReference type="PROSITE" id="PS50206"/>
    </source>
</evidence>
<feature type="binding site" evidence="14">
    <location>
        <position position="106"/>
    </location>
    <ligand>
        <name>ATP</name>
        <dbReference type="ChEBI" id="CHEBI:30616"/>
    </ligand>
</feature>
<dbReference type="HAMAP" id="MF_03049">
    <property type="entry name" value="MOCS3_Uba4"/>
    <property type="match status" value="1"/>
</dbReference>